<dbReference type="PROSITE" id="PS51082">
    <property type="entry name" value="WH2"/>
    <property type="match status" value="1"/>
</dbReference>
<name>A0A7M7HN24_STRPU</name>
<organism evidence="4 5">
    <name type="scientific">Strongylocentrotus purpuratus</name>
    <name type="common">Purple sea urchin</name>
    <dbReference type="NCBI Taxonomy" id="7668"/>
    <lineage>
        <taxon>Eukaryota</taxon>
        <taxon>Metazoa</taxon>
        <taxon>Echinodermata</taxon>
        <taxon>Eleutherozoa</taxon>
        <taxon>Echinozoa</taxon>
        <taxon>Echinoidea</taxon>
        <taxon>Euechinoidea</taxon>
        <taxon>Echinacea</taxon>
        <taxon>Camarodonta</taxon>
        <taxon>Echinidea</taxon>
        <taxon>Strongylocentrotidae</taxon>
        <taxon>Strongylocentrotus</taxon>
    </lineage>
</organism>
<dbReference type="AlphaFoldDB" id="A0A7M7HN24"/>
<keyword evidence="5" id="KW-1185">Reference proteome</keyword>
<dbReference type="GeneID" id="581330"/>
<dbReference type="Gene3D" id="1.10.510.10">
    <property type="entry name" value="Transferase(Phosphotransferase) domain 1"/>
    <property type="match status" value="1"/>
</dbReference>
<feature type="transmembrane region" description="Helical" evidence="2">
    <location>
        <begin position="13"/>
        <end position="35"/>
    </location>
</feature>
<dbReference type="Pfam" id="PF02205">
    <property type="entry name" value="WH2"/>
    <property type="match status" value="1"/>
</dbReference>
<evidence type="ECO:0000259" key="3">
    <source>
        <dbReference type="PROSITE" id="PS51082"/>
    </source>
</evidence>
<dbReference type="CDD" id="cd22064">
    <property type="entry name" value="WH2_WAS_WASL"/>
    <property type="match status" value="1"/>
</dbReference>
<dbReference type="GO" id="GO:0003779">
    <property type="term" value="F:actin binding"/>
    <property type="evidence" value="ECO:0007669"/>
    <property type="project" value="InterPro"/>
</dbReference>
<dbReference type="InterPro" id="IPR003124">
    <property type="entry name" value="WH2_dom"/>
</dbReference>
<evidence type="ECO:0000313" key="4">
    <source>
        <dbReference type="EnsemblMetazoa" id="XP_011682420"/>
    </source>
</evidence>
<reference evidence="4" key="2">
    <citation type="submission" date="2021-01" db="UniProtKB">
        <authorList>
            <consortium name="EnsemblMetazoa"/>
        </authorList>
    </citation>
    <scope>IDENTIFICATION</scope>
</reference>
<sequence>MAVSAMNYLQEHIWLPILIGIVSFIVLLLLIFLAYKLYRRCTRYDYTPLRDDLALPEKLSQARQIQRNEVRDDALLNFQFYMRSHNPKYSFSQHLPDMGSRVDKHWFLVREHGKWKDLVVTQCSKSPGCPLPFSSSNQKTIRDMLLDLQHPYIWPTADIDLWEEHEVVIVTQEFNSNGSLKDYIYNAKAKLDWSNKYGMKSRGLALKQIRLFGLQILKGALYLQENGFPPHCHIQAGNVIIKKGACRLSGYENVFLGYTSKLLPVIRRLLKEKPEAIDSLCMGHLLYEMGAGKELEEAVPTRAQLNRCQHPELIQLLEFIFDVAGDYPSLSDIADHHFFADVKLTELKKHPPQNIHLTAAMKALIKAAKKGKVLKNKNKSSSKRAPTTNGDLANSSQSKPSSAPAVTIPPPPLIQLAVPPPPSVPAPPPAVGFAQSSNNSNAARDVPNTEGRGALLSDIKKGMNLKKTVTRDKSAPKV</sequence>
<keyword evidence="2" id="KW-0812">Transmembrane</keyword>
<dbReference type="InterPro" id="IPR011009">
    <property type="entry name" value="Kinase-like_dom_sf"/>
</dbReference>
<dbReference type="Proteomes" id="UP000007110">
    <property type="component" value="Unassembled WGS sequence"/>
</dbReference>
<feature type="region of interest" description="Disordered" evidence="1">
    <location>
        <begin position="372"/>
        <end position="454"/>
    </location>
</feature>
<dbReference type="SUPFAM" id="SSF56112">
    <property type="entry name" value="Protein kinase-like (PK-like)"/>
    <property type="match status" value="1"/>
</dbReference>
<feature type="compositionally biased region" description="Pro residues" evidence="1">
    <location>
        <begin position="407"/>
        <end position="430"/>
    </location>
</feature>
<dbReference type="EnsemblMetazoa" id="XM_011684118">
    <property type="protein sequence ID" value="XP_011682420"/>
    <property type="gene ID" value="LOC581330"/>
</dbReference>
<evidence type="ECO:0000313" key="5">
    <source>
        <dbReference type="Proteomes" id="UP000007110"/>
    </source>
</evidence>
<reference evidence="5" key="1">
    <citation type="submission" date="2015-02" db="EMBL/GenBank/DDBJ databases">
        <title>Genome sequencing for Strongylocentrotus purpuratus.</title>
        <authorList>
            <person name="Murali S."/>
            <person name="Liu Y."/>
            <person name="Vee V."/>
            <person name="English A."/>
            <person name="Wang M."/>
            <person name="Skinner E."/>
            <person name="Han Y."/>
            <person name="Muzny D.M."/>
            <person name="Worley K.C."/>
            <person name="Gibbs R.A."/>
        </authorList>
    </citation>
    <scope>NUCLEOTIDE SEQUENCE</scope>
</reference>
<keyword evidence="2" id="KW-1133">Transmembrane helix</keyword>
<accession>A0A7M7HN24</accession>
<feature type="compositionally biased region" description="Polar residues" evidence="1">
    <location>
        <begin position="386"/>
        <end position="401"/>
    </location>
</feature>
<feature type="compositionally biased region" description="Basic residues" evidence="1">
    <location>
        <begin position="372"/>
        <end position="382"/>
    </location>
</feature>
<feature type="domain" description="WH2" evidence="3">
    <location>
        <begin position="451"/>
        <end position="468"/>
    </location>
</feature>
<dbReference type="SMART" id="SM00246">
    <property type="entry name" value="WH2"/>
    <property type="match status" value="1"/>
</dbReference>
<protein>
    <recommendedName>
        <fullName evidence="3">WH2 domain-containing protein</fullName>
    </recommendedName>
</protein>
<proteinExistence type="predicted"/>
<evidence type="ECO:0000256" key="1">
    <source>
        <dbReference type="SAM" id="MobiDB-lite"/>
    </source>
</evidence>
<dbReference type="KEGG" id="spu:581330"/>
<keyword evidence="2" id="KW-0472">Membrane</keyword>
<evidence type="ECO:0000256" key="2">
    <source>
        <dbReference type="SAM" id="Phobius"/>
    </source>
</evidence>
<dbReference type="RefSeq" id="XP_011682420.2">
    <property type="nucleotide sequence ID" value="XM_011684118.2"/>
</dbReference>